<name>A0AAE8SU52_9PEZI</name>
<organism evidence="1 2">
    <name type="scientific">Cephalotrichum gorgonifer</name>
    <dbReference type="NCBI Taxonomy" id="2041049"/>
    <lineage>
        <taxon>Eukaryota</taxon>
        <taxon>Fungi</taxon>
        <taxon>Dikarya</taxon>
        <taxon>Ascomycota</taxon>
        <taxon>Pezizomycotina</taxon>
        <taxon>Sordariomycetes</taxon>
        <taxon>Hypocreomycetidae</taxon>
        <taxon>Microascales</taxon>
        <taxon>Microascaceae</taxon>
        <taxon>Cephalotrichum</taxon>
    </lineage>
</organism>
<comment type="caution">
    <text evidence="1">The sequence shown here is derived from an EMBL/GenBank/DDBJ whole genome shotgun (WGS) entry which is preliminary data.</text>
</comment>
<dbReference type="EMBL" id="ONZQ02000004">
    <property type="protein sequence ID" value="SPO00852.1"/>
    <property type="molecule type" value="Genomic_DNA"/>
</dbReference>
<accession>A0AAE8SU52</accession>
<gene>
    <name evidence="1" type="ORF">DNG_03600</name>
</gene>
<protein>
    <submittedName>
        <fullName evidence="1">Uncharacterized protein</fullName>
    </submittedName>
</protein>
<evidence type="ECO:0000313" key="2">
    <source>
        <dbReference type="Proteomes" id="UP001187682"/>
    </source>
</evidence>
<dbReference type="Proteomes" id="UP001187682">
    <property type="component" value="Unassembled WGS sequence"/>
</dbReference>
<reference evidence="1" key="1">
    <citation type="submission" date="2018-03" db="EMBL/GenBank/DDBJ databases">
        <authorList>
            <person name="Guldener U."/>
        </authorList>
    </citation>
    <scope>NUCLEOTIDE SEQUENCE</scope>
</reference>
<evidence type="ECO:0000313" key="1">
    <source>
        <dbReference type="EMBL" id="SPO00852.1"/>
    </source>
</evidence>
<keyword evidence="2" id="KW-1185">Reference proteome</keyword>
<sequence>MSIYSFTGSELQARGSTYYWRQKVKQLALPLAPLVQITTGHVHPAFPKYLLNFWLLTDDELDSLFEFYHQKGRNPYKVEYPEPVDWDENLDTMEKRRRFGRFIGLRGCESPVACKNPVVCNSHRKCKKWPIVCDQPEECRSHADCRRPEKRILPVWAKSWNGEWHNFGPWDKLRPEVQDIMDMYLDMNDEESEQGEDHGDIKRE</sequence>
<proteinExistence type="predicted"/>
<dbReference type="AlphaFoldDB" id="A0AAE8SU52"/>